<comment type="caution">
    <text evidence="7">The sequence shown here is derived from an EMBL/GenBank/DDBJ whole genome shotgun (WGS) entry which is preliminary data.</text>
</comment>
<dbReference type="Proteomes" id="UP001063166">
    <property type="component" value="Unassembled WGS sequence"/>
</dbReference>
<keyword evidence="5 6" id="KW-1015">Disulfide bond</keyword>
<evidence type="ECO:0000313" key="8">
    <source>
        <dbReference type="Proteomes" id="UP001063166"/>
    </source>
</evidence>
<evidence type="ECO:0000256" key="4">
    <source>
        <dbReference type="ARBA" id="ARBA00022525"/>
    </source>
</evidence>
<name>A0A9P3PUQ6_LYOSH</name>
<proteinExistence type="inferred from homology"/>
<accession>A0A9P3PUQ6</accession>
<dbReference type="EMBL" id="BRPK01000013">
    <property type="protein sequence ID" value="GLB43275.1"/>
    <property type="molecule type" value="Genomic_DNA"/>
</dbReference>
<comment type="subcellular location">
    <subcellularLocation>
        <location evidence="1 6">Secreted</location>
        <location evidence="1 6">Cell wall</location>
    </subcellularLocation>
</comment>
<organism evidence="7 8">
    <name type="scientific">Lyophyllum shimeji</name>
    <name type="common">Hon-shimeji</name>
    <name type="synonym">Tricholoma shimeji</name>
    <dbReference type="NCBI Taxonomy" id="47721"/>
    <lineage>
        <taxon>Eukaryota</taxon>
        <taxon>Fungi</taxon>
        <taxon>Dikarya</taxon>
        <taxon>Basidiomycota</taxon>
        <taxon>Agaricomycotina</taxon>
        <taxon>Agaricomycetes</taxon>
        <taxon>Agaricomycetidae</taxon>
        <taxon>Agaricales</taxon>
        <taxon>Tricholomatineae</taxon>
        <taxon>Lyophyllaceae</taxon>
        <taxon>Lyophyllum</taxon>
    </lineage>
</organism>
<dbReference type="OrthoDB" id="4225815at2759"/>
<evidence type="ECO:0000256" key="5">
    <source>
        <dbReference type="ARBA" id="ARBA00023157"/>
    </source>
</evidence>
<dbReference type="SMART" id="SM00075">
    <property type="entry name" value="HYDRO"/>
    <property type="match status" value="1"/>
</dbReference>
<keyword evidence="4 6" id="KW-0964">Secreted</keyword>
<dbReference type="Pfam" id="PF01185">
    <property type="entry name" value="Hydrophobin"/>
    <property type="match status" value="1"/>
</dbReference>
<keyword evidence="6" id="KW-0732">Signal</keyword>
<reference evidence="7" key="1">
    <citation type="submission" date="2022-07" db="EMBL/GenBank/DDBJ databases">
        <title>The genome of Lyophyllum shimeji provides insight into the initial evolution of ectomycorrhizal fungal genome.</title>
        <authorList>
            <person name="Kobayashi Y."/>
            <person name="Shibata T."/>
            <person name="Hirakawa H."/>
            <person name="Shigenobu S."/>
            <person name="Nishiyama T."/>
            <person name="Yamada A."/>
            <person name="Hasebe M."/>
            <person name="Kawaguchi M."/>
        </authorList>
    </citation>
    <scope>NUCLEOTIDE SEQUENCE</scope>
    <source>
        <strain evidence="7">AT787</strain>
    </source>
</reference>
<evidence type="ECO:0000256" key="1">
    <source>
        <dbReference type="ARBA" id="ARBA00004191"/>
    </source>
</evidence>
<protein>
    <recommendedName>
        <fullName evidence="6">Hydrophobin</fullName>
    </recommendedName>
</protein>
<feature type="chain" id="PRO_5040546387" description="Hydrophobin" evidence="6">
    <location>
        <begin position="22"/>
        <end position="104"/>
    </location>
</feature>
<dbReference type="CDD" id="cd23507">
    <property type="entry name" value="hydrophobin_I"/>
    <property type="match status" value="1"/>
</dbReference>
<keyword evidence="3 6" id="KW-0134">Cell wall</keyword>
<dbReference type="AlphaFoldDB" id="A0A9P3PUQ6"/>
<dbReference type="InterPro" id="IPR001338">
    <property type="entry name" value="Class_I_Hydrophobin"/>
</dbReference>
<evidence type="ECO:0000256" key="6">
    <source>
        <dbReference type="RuleBase" id="RU365009"/>
    </source>
</evidence>
<keyword evidence="8" id="KW-1185">Reference proteome</keyword>
<evidence type="ECO:0000256" key="3">
    <source>
        <dbReference type="ARBA" id="ARBA00022512"/>
    </source>
</evidence>
<dbReference type="GO" id="GO:0009277">
    <property type="term" value="C:fungal-type cell wall"/>
    <property type="evidence" value="ECO:0007669"/>
    <property type="project" value="InterPro"/>
</dbReference>
<evidence type="ECO:0000256" key="2">
    <source>
        <dbReference type="ARBA" id="ARBA00010446"/>
    </source>
</evidence>
<sequence>MFARLSAALLLALPLLARADGQCNTGEIQCCNSVQNADSPSITGVLGLLGIAAQSVTGQVGVTCNPISVIGINGNSCTAQPVCCANNSFNGIVALGCTPININA</sequence>
<evidence type="ECO:0000313" key="7">
    <source>
        <dbReference type="EMBL" id="GLB43275.1"/>
    </source>
</evidence>
<feature type="signal peptide" evidence="6">
    <location>
        <begin position="1"/>
        <end position="21"/>
    </location>
</feature>
<comment type="similarity">
    <text evidence="2 6">Belongs to the fungal hydrophobin family.</text>
</comment>
<dbReference type="GO" id="GO:0005199">
    <property type="term" value="F:structural constituent of cell wall"/>
    <property type="evidence" value="ECO:0007669"/>
    <property type="project" value="InterPro"/>
</dbReference>
<gene>
    <name evidence="7" type="ORF">LshimejAT787_1301760</name>
</gene>